<dbReference type="InterPro" id="IPR017896">
    <property type="entry name" value="4Fe4S_Fe-S-bd"/>
</dbReference>
<dbReference type="GO" id="GO:0046872">
    <property type="term" value="F:metal ion binding"/>
    <property type="evidence" value="ECO:0007669"/>
    <property type="project" value="UniProtKB-KW"/>
</dbReference>
<dbReference type="PROSITE" id="PS00198">
    <property type="entry name" value="4FE4S_FER_1"/>
    <property type="match status" value="2"/>
</dbReference>
<evidence type="ECO:0000256" key="3">
    <source>
        <dbReference type="ARBA" id="ARBA00023014"/>
    </source>
</evidence>
<dbReference type="Gene3D" id="3.30.70.20">
    <property type="match status" value="2"/>
</dbReference>
<proteinExistence type="predicted"/>
<feature type="domain" description="4Fe-4S ferredoxin-type" evidence="4">
    <location>
        <begin position="185"/>
        <end position="214"/>
    </location>
</feature>
<dbReference type="Pfam" id="PF12838">
    <property type="entry name" value="Fer4_7"/>
    <property type="match status" value="1"/>
</dbReference>
<evidence type="ECO:0000313" key="6">
    <source>
        <dbReference type="Proteomes" id="UP000014204"/>
    </source>
</evidence>
<sequence length="253" mass="26675">MGPVVSRRSLLAGAAGAAMLLGLGGGARYAWAVSEHELLRPPGGQDAERLTSLCIHCDRCRQACPMGAIESCSIEDGLLNVRTPKVNFRQSAVQRTLGTNEYHEATTGYCNFCDPDGTGCATKKCIAACPTGALAAFDETCESIGKAVIDPVFCINYPQMGQSPTGCRLCIDACSYEAIVMNDLQRPEVIADMCNGCGKCEMVCPSGTYRAHIGESALAEQAAAGVTDYQASLAYLRTYGVIPRGINVLASEA</sequence>
<dbReference type="PROSITE" id="PS51318">
    <property type="entry name" value="TAT"/>
    <property type="match status" value="1"/>
</dbReference>
<evidence type="ECO:0000313" key="5">
    <source>
        <dbReference type="EMBL" id="EOS50213.1"/>
    </source>
</evidence>
<dbReference type="InterPro" id="IPR017900">
    <property type="entry name" value="4Fe4S_Fe_S_CS"/>
</dbReference>
<evidence type="ECO:0000259" key="4">
    <source>
        <dbReference type="PROSITE" id="PS51379"/>
    </source>
</evidence>
<protein>
    <recommendedName>
        <fullName evidence="4">4Fe-4S ferredoxin-type domain-containing protein</fullName>
    </recommendedName>
</protein>
<dbReference type="AlphaFoldDB" id="R9KVA9"/>
<gene>
    <name evidence="5" type="ORF">C811_01837</name>
</gene>
<accession>R9KVA9</accession>
<dbReference type="SUPFAM" id="SSF54862">
    <property type="entry name" value="4Fe-4S ferredoxins"/>
    <property type="match status" value="1"/>
</dbReference>
<dbReference type="GO" id="GO:0051536">
    <property type="term" value="F:iron-sulfur cluster binding"/>
    <property type="evidence" value="ECO:0007669"/>
    <property type="project" value="UniProtKB-KW"/>
</dbReference>
<dbReference type="Pfam" id="PF00037">
    <property type="entry name" value="Fer4"/>
    <property type="match status" value="1"/>
</dbReference>
<keyword evidence="6" id="KW-1185">Reference proteome</keyword>
<dbReference type="OrthoDB" id="3172733at2"/>
<evidence type="ECO:0000256" key="1">
    <source>
        <dbReference type="ARBA" id="ARBA00022723"/>
    </source>
</evidence>
<name>R9KVA9_9ACTN</name>
<dbReference type="GeneID" id="82191252"/>
<reference evidence="5 6" key="1">
    <citation type="submission" date="2013-04" db="EMBL/GenBank/DDBJ databases">
        <title>The Genome Sequence of Enterorhabdus caecimuris B7.</title>
        <authorList>
            <consortium name="The Broad Institute Genomics Platform"/>
            <consortium name="The Broad Institute Genome Sequencing Center for Infectious Disease"/>
            <person name="Earl A."/>
            <person name="Xavier R."/>
            <person name="Elson C."/>
            <person name="Duck W."/>
            <person name="Walker B."/>
            <person name="Young S."/>
            <person name="Zeng Q."/>
            <person name="Gargeya S."/>
            <person name="Fitzgerald M."/>
            <person name="Haas B."/>
            <person name="Abouelleil A."/>
            <person name="Allen A.W."/>
            <person name="Alvarado L."/>
            <person name="Arachchi H.M."/>
            <person name="Berlin A.M."/>
            <person name="Chapman S.B."/>
            <person name="Gainer-Dewar J."/>
            <person name="Goldberg J."/>
            <person name="Griggs A."/>
            <person name="Gujja S."/>
            <person name="Hansen M."/>
            <person name="Howarth C."/>
            <person name="Imamovic A."/>
            <person name="Ireland A."/>
            <person name="Larimer J."/>
            <person name="McCowan C."/>
            <person name="Murphy C."/>
            <person name="Pearson M."/>
            <person name="Poon T.W."/>
            <person name="Priest M."/>
            <person name="Roberts A."/>
            <person name="Saif S."/>
            <person name="Shea T."/>
            <person name="Sisk P."/>
            <person name="Sykes S."/>
            <person name="Wortman J."/>
            <person name="Nusbaum C."/>
            <person name="Birren B."/>
        </authorList>
    </citation>
    <scope>NUCLEOTIDE SEQUENCE [LARGE SCALE GENOMIC DNA]</scope>
    <source>
        <strain evidence="5 6">B7</strain>
    </source>
</reference>
<dbReference type="PROSITE" id="PS51379">
    <property type="entry name" value="4FE4S_FER_2"/>
    <property type="match status" value="2"/>
</dbReference>
<dbReference type="STRING" id="1235794.C811_01837"/>
<dbReference type="eggNOG" id="COG1148">
    <property type="taxonomic scope" value="Bacteria"/>
</dbReference>
<dbReference type="RefSeq" id="WP_016310026.1">
    <property type="nucleotide sequence ID" value="NZ_KE159646.1"/>
</dbReference>
<dbReference type="Proteomes" id="UP000014204">
    <property type="component" value="Unassembled WGS sequence"/>
</dbReference>
<keyword evidence="3" id="KW-0411">Iron-sulfur</keyword>
<dbReference type="CDD" id="cd16373">
    <property type="entry name" value="DMSOR_beta_like"/>
    <property type="match status" value="1"/>
</dbReference>
<keyword evidence="2" id="KW-0408">Iron</keyword>
<feature type="domain" description="4Fe-4S ferredoxin-type" evidence="4">
    <location>
        <begin position="45"/>
        <end position="74"/>
    </location>
</feature>
<comment type="caution">
    <text evidence="5">The sequence shown here is derived from an EMBL/GenBank/DDBJ whole genome shotgun (WGS) entry which is preliminary data.</text>
</comment>
<evidence type="ECO:0000256" key="2">
    <source>
        <dbReference type="ARBA" id="ARBA00023004"/>
    </source>
</evidence>
<dbReference type="HOGENOM" id="CLU_077329_0_1_11"/>
<organism evidence="5 6">
    <name type="scientific">Adlercreutzia caecimuris B7</name>
    <dbReference type="NCBI Taxonomy" id="1235794"/>
    <lineage>
        <taxon>Bacteria</taxon>
        <taxon>Bacillati</taxon>
        <taxon>Actinomycetota</taxon>
        <taxon>Coriobacteriia</taxon>
        <taxon>Eggerthellales</taxon>
        <taxon>Eggerthellaceae</taxon>
        <taxon>Adlercreutzia</taxon>
    </lineage>
</organism>
<dbReference type="InterPro" id="IPR006311">
    <property type="entry name" value="TAT_signal"/>
</dbReference>
<keyword evidence="1" id="KW-0479">Metal-binding</keyword>
<dbReference type="EMBL" id="ASSY01000009">
    <property type="protein sequence ID" value="EOS50213.1"/>
    <property type="molecule type" value="Genomic_DNA"/>
</dbReference>